<dbReference type="EMBL" id="CAJOBC010005542">
    <property type="protein sequence ID" value="CAF3867096.1"/>
    <property type="molecule type" value="Genomic_DNA"/>
</dbReference>
<dbReference type="Gene3D" id="1.50.10.10">
    <property type="match status" value="1"/>
</dbReference>
<keyword evidence="2" id="KW-0479">Metal-binding</keyword>
<comment type="caution">
    <text evidence="3">The sequence shown here is derived from an EMBL/GenBank/DDBJ whole genome shotgun (WGS) entry which is preliminary data.</text>
</comment>
<dbReference type="InterPro" id="IPR020464">
    <property type="entry name" value="LanC-like_prot_euk"/>
</dbReference>
<feature type="binding site" evidence="2">
    <location>
        <position position="268"/>
    </location>
    <ligand>
        <name>Zn(2+)</name>
        <dbReference type="ChEBI" id="CHEBI:29105"/>
    </ligand>
</feature>
<dbReference type="GO" id="GO:0005975">
    <property type="term" value="P:carbohydrate metabolic process"/>
    <property type="evidence" value="ECO:0007669"/>
    <property type="project" value="InterPro"/>
</dbReference>
<name>A0A814P6U7_9BILA</name>
<dbReference type="SMART" id="SM01260">
    <property type="entry name" value="LANC_like"/>
    <property type="match status" value="1"/>
</dbReference>
<dbReference type="InterPro" id="IPR007822">
    <property type="entry name" value="LANC-like"/>
</dbReference>
<comment type="similarity">
    <text evidence="1">Belongs to the LanC-like protein family.</text>
</comment>
<dbReference type="EMBL" id="CAJNOQ010005542">
    <property type="protein sequence ID" value="CAF1102247.1"/>
    <property type="molecule type" value="Genomic_DNA"/>
</dbReference>
<dbReference type="OrthoDB" id="10257263at2759"/>
<evidence type="ECO:0000313" key="3">
    <source>
        <dbReference type="EMBL" id="CAF1102247.1"/>
    </source>
</evidence>
<organism evidence="3 5">
    <name type="scientific">Didymodactylos carnosus</name>
    <dbReference type="NCBI Taxonomy" id="1234261"/>
    <lineage>
        <taxon>Eukaryota</taxon>
        <taxon>Metazoa</taxon>
        <taxon>Spiralia</taxon>
        <taxon>Gnathifera</taxon>
        <taxon>Rotifera</taxon>
        <taxon>Eurotatoria</taxon>
        <taxon>Bdelloidea</taxon>
        <taxon>Philodinida</taxon>
        <taxon>Philodinidae</taxon>
        <taxon>Didymodactylos</taxon>
    </lineage>
</organism>
<dbReference type="PRINTS" id="PR01950">
    <property type="entry name" value="LANCSUPER"/>
</dbReference>
<dbReference type="GO" id="GO:0005886">
    <property type="term" value="C:plasma membrane"/>
    <property type="evidence" value="ECO:0007669"/>
    <property type="project" value="TreeGrafter"/>
</dbReference>
<sequence>MFRKLATLSFQKHWGSVGVPARQQDFMLKAKQLVDNALLRLDGRRISFLVGDPGPLCIAAVIYHRLGNNNKVQKFIDRIVSMKDSVLSPENSDELLYGRAGYLYALIFICKEIGPHIIDSQLVSTVFKYMIKSGEEYARQIGSRSPLMYKWHNEEYLGAAHGLSGILYILLKATQQFSYLQQYIGTHLLPTIEYLKTARLPSGNYRSSTNNPGDKLVQFCHGAPGFVYLFIKAYEVIITGNTSYLQQAVNATNVIWHRGILRKGYSLCHGTAGNGYIFLALFKVTQDMRYLHRAIKFAEWILNYGNHPLSIIPDNPLSLFQGLAGTLHFMADVLTPRYAYFPAFE</sequence>
<dbReference type="PANTHER" id="PTHR12736">
    <property type="entry name" value="LANC-LIKE PROTEIN"/>
    <property type="match status" value="1"/>
</dbReference>
<keyword evidence="2" id="KW-0862">Zinc</keyword>
<dbReference type="AlphaFoldDB" id="A0A814P6U7"/>
<gene>
    <name evidence="3" type="ORF">GPM918_LOCUS18808</name>
    <name evidence="4" type="ORF">SRO942_LOCUS18805</name>
</gene>
<dbReference type="InterPro" id="IPR012341">
    <property type="entry name" value="6hp_glycosidase-like_sf"/>
</dbReference>
<evidence type="ECO:0000256" key="2">
    <source>
        <dbReference type="PIRSR" id="PIRSR607822-1"/>
    </source>
</evidence>
<dbReference type="GO" id="GO:0046872">
    <property type="term" value="F:metal ion binding"/>
    <property type="evidence" value="ECO:0007669"/>
    <property type="project" value="UniProtKB-KW"/>
</dbReference>
<reference evidence="3" key="1">
    <citation type="submission" date="2021-02" db="EMBL/GenBank/DDBJ databases">
        <authorList>
            <person name="Nowell W R."/>
        </authorList>
    </citation>
    <scope>NUCLEOTIDE SEQUENCE</scope>
</reference>
<proteinExistence type="inferred from homology"/>
<feature type="binding site" evidence="2">
    <location>
        <position position="269"/>
    </location>
    <ligand>
        <name>Zn(2+)</name>
        <dbReference type="ChEBI" id="CHEBI:29105"/>
    </ligand>
</feature>
<dbReference type="Proteomes" id="UP000681722">
    <property type="component" value="Unassembled WGS sequence"/>
</dbReference>
<protein>
    <recommendedName>
        <fullName evidence="6">LanC-like protein 2</fullName>
    </recommendedName>
</protein>
<evidence type="ECO:0000313" key="5">
    <source>
        <dbReference type="Proteomes" id="UP000663829"/>
    </source>
</evidence>
<dbReference type="Pfam" id="PF05147">
    <property type="entry name" value="LANC_like"/>
    <property type="match status" value="1"/>
</dbReference>
<dbReference type="SUPFAM" id="SSF158745">
    <property type="entry name" value="LanC-like"/>
    <property type="match status" value="1"/>
</dbReference>
<keyword evidence="5" id="KW-1185">Reference proteome</keyword>
<evidence type="ECO:0000313" key="4">
    <source>
        <dbReference type="EMBL" id="CAF3867096.1"/>
    </source>
</evidence>
<evidence type="ECO:0000256" key="1">
    <source>
        <dbReference type="ARBA" id="ARBA00007179"/>
    </source>
</evidence>
<feature type="binding site" evidence="2">
    <location>
        <position position="220"/>
    </location>
    <ligand>
        <name>Zn(2+)</name>
        <dbReference type="ChEBI" id="CHEBI:29105"/>
    </ligand>
</feature>
<dbReference type="PRINTS" id="PR01951">
    <property type="entry name" value="LANCEUKARYTE"/>
</dbReference>
<dbReference type="PANTHER" id="PTHR12736:SF21">
    <property type="entry name" value="LANC-LIKE PROTEIN 2"/>
    <property type="match status" value="1"/>
</dbReference>
<accession>A0A814P6U7</accession>
<dbReference type="Proteomes" id="UP000663829">
    <property type="component" value="Unassembled WGS sequence"/>
</dbReference>
<evidence type="ECO:0008006" key="6">
    <source>
        <dbReference type="Google" id="ProtNLM"/>
    </source>
</evidence>
<dbReference type="CDD" id="cd04794">
    <property type="entry name" value="euk_LANCL"/>
    <property type="match status" value="1"/>
</dbReference>
<dbReference type="GO" id="GO:0031179">
    <property type="term" value="P:peptide modification"/>
    <property type="evidence" value="ECO:0007669"/>
    <property type="project" value="InterPro"/>
</dbReference>